<dbReference type="SUPFAM" id="SSF51445">
    <property type="entry name" value="(Trans)glycosidases"/>
    <property type="match status" value="1"/>
</dbReference>
<protein>
    <submittedName>
        <fullName evidence="5">DUF5597 domain-containing protein</fullName>
    </submittedName>
</protein>
<organism evidence="5 6">
    <name type="scientific">Neptunicella marina</name>
    <dbReference type="NCBI Taxonomy" id="2125989"/>
    <lineage>
        <taxon>Bacteria</taxon>
        <taxon>Pseudomonadati</taxon>
        <taxon>Pseudomonadota</taxon>
        <taxon>Gammaproteobacteria</taxon>
        <taxon>Alteromonadales</taxon>
        <taxon>Alteromonadaceae</taxon>
        <taxon>Neptunicella</taxon>
    </lineage>
</organism>
<feature type="chain" id="PRO_5035148269" evidence="2">
    <location>
        <begin position="20"/>
        <end position="538"/>
    </location>
</feature>
<dbReference type="Proteomes" id="UP000601768">
    <property type="component" value="Unassembled WGS sequence"/>
</dbReference>
<proteinExistence type="inferred from homology"/>
<reference evidence="5" key="1">
    <citation type="journal article" date="2018" name="Int. J. Syst. Evol. Microbiol.">
        <title>Neptunicella marina gen. nov., sp. nov., isolated from surface seawater.</title>
        <authorList>
            <person name="Liu X."/>
            <person name="Lai Q."/>
            <person name="Du Y."/>
            <person name="Zhang X."/>
            <person name="Liu Z."/>
            <person name="Sun F."/>
            <person name="Shao Z."/>
        </authorList>
    </citation>
    <scope>NUCLEOTIDE SEQUENCE</scope>
    <source>
        <strain evidence="5">S27-2</strain>
    </source>
</reference>
<sequence length="538" mass="60509">MRFKRFVSLLLLVISPLCAANSLPHLKPVNGHSQLLVKGQPFIMLGGELGNSSATSMEYMQPIWPKLKAMNINTVLAPVYWEMIEPTQGKFDFSSLDALISEARNQQQKLVLLWFGAWKNSMSSHAPGWIKLNQKTYPRIKDEKGKSQEILTPFSTEVLKADKAAFVTLMQHLKASDSQQNTVLMVQVENEIGMLPSARDHHPLANAKFNAPVPAKLINYLKNPPTKLAPELTNAWQQQGNKTSGNWVEMFGKSKRTDELFMAWYYADFVQQLAAAGKAVYNLPMYVNAALNRPGKAPGEYPSAGPLPHVINCWKAAAPALDFLSPDFYNPRFKHWNDLYSRADNPLFIPEHKFDETVAAKALYAIGHYRALGFSPFSIESTDKPELEDLGKSYALIKQLQPMLTNANVLKVDAVLFDKTEQSQNIQFGDYIFKLKHDFTLGWSPDAKNDSWPMAAVIVIQTKQNEYFIAGNGVVINFAVAKDDKLNAGILSLQEGRFEQGSWHPVRQLNGDQTHQGRHVRLPQGRFGIQKLSLYSYE</sequence>
<dbReference type="GO" id="GO:0005975">
    <property type="term" value="P:carbohydrate metabolic process"/>
    <property type="evidence" value="ECO:0007669"/>
    <property type="project" value="InterPro"/>
</dbReference>
<dbReference type="InterPro" id="IPR040719">
    <property type="entry name" value="DUF5597"/>
</dbReference>
<dbReference type="InterPro" id="IPR001944">
    <property type="entry name" value="Glycoside_Hdrlase_35"/>
</dbReference>
<gene>
    <name evidence="5" type="ORF">H8B19_16965</name>
</gene>
<feature type="domain" description="DUF5597" evidence="4">
    <location>
        <begin position="390"/>
        <end position="521"/>
    </location>
</feature>
<dbReference type="PANTHER" id="PTHR23421">
    <property type="entry name" value="BETA-GALACTOSIDASE RELATED"/>
    <property type="match status" value="1"/>
</dbReference>
<keyword evidence="2" id="KW-0732">Signal</keyword>
<reference evidence="5" key="2">
    <citation type="submission" date="2020-08" db="EMBL/GenBank/DDBJ databases">
        <authorList>
            <person name="Lai Q."/>
        </authorList>
    </citation>
    <scope>NUCLEOTIDE SEQUENCE</scope>
    <source>
        <strain evidence="5">S27-2</strain>
    </source>
</reference>
<evidence type="ECO:0000259" key="4">
    <source>
        <dbReference type="Pfam" id="PF18120"/>
    </source>
</evidence>
<evidence type="ECO:0000259" key="3">
    <source>
        <dbReference type="Pfam" id="PF01301"/>
    </source>
</evidence>
<evidence type="ECO:0000256" key="1">
    <source>
        <dbReference type="ARBA" id="ARBA00009809"/>
    </source>
</evidence>
<evidence type="ECO:0000256" key="2">
    <source>
        <dbReference type="SAM" id="SignalP"/>
    </source>
</evidence>
<dbReference type="EMBL" id="JACNEP010000020">
    <property type="protein sequence ID" value="MBC3767573.1"/>
    <property type="molecule type" value="Genomic_DNA"/>
</dbReference>
<dbReference type="InterPro" id="IPR017853">
    <property type="entry name" value="GH"/>
</dbReference>
<dbReference type="Pfam" id="PF18120">
    <property type="entry name" value="DUF5597"/>
    <property type="match status" value="1"/>
</dbReference>
<dbReference type="GO" id="GO:0004553">
    <property type="term" value="F:hydrolase activity, hydrolyzing O-glycosyl compounds"/>
    <property type="evidence" value="ECO:0007669"/>
    <property type="project" value="InterPro"/>
</dbReference>
<evidence type="ECO:0000313" key="5">
    <source>
        <dbReference type="EMBL" id="MBC3767573.1"/>
    </source>
</evidence>
<dbReference type="InterPro" id="IPR031330">
    <property type="entry name" value="Gly_Hdrlase_35_cat"/>
</dbReference>
<name>A0A8J6M3K6_9ALTE</name>
<feature type="domain" description="Glycoside hydrolase 35 catalytic" evidence="3">
    <location>
        <begin position="34"/>
        <end position="228"/>
    </location>
</feature>
<dbReference type="FunFam" id="3.20.20.80:FF:000135">
    <property type="entry name" value="Beta-galactosidase, putative, bgl35A"/>
    <property type="match status" value="1"/>
</dbReference>
<dbReference type="AlphaFoldDB" id="A0A8J6M3K6"/>
<comment type="caution">
    <text evidence="5">The sequence shown here is derived from an EMBL/GenBank/DDBJ whole genome shotgun (WGS) entry which is preliminary data.</text>
</comment>
<dbReference type="RefSeq" id="WP_186508165.1">
    <property type="nucleotide sequence ID" value="NZ_JACNEP010000020.1"/>
</dbReference>
<comment type="similarity">
    <text evidence="1">Belongs to the glycosyl hydrolase 35 family.</text>
</comment>
<keyword evidence="6" id="KW-1185">Reference proteome</keyword>
<feature type="signal peptide" evidence="2">
    <location>
        <begin position="1"/>
        <end position="19"/>
    </location>
</feature>
<dbReference type="Gene3D" id="3.20.20.80">
    <property type="entry name" value="Glycosidases"/>
    <property type="match status" value="1"/>
</dbReference>
<dbReference type="Pfam" id="PF01301">
    <property type="entry name" value="Glyco_hydro_35"/>
    <property type="match status" value="1"/>
</dbReference>
<accession>A0A8J6M3K6</accession>
<dbReference type="Gene3D" id="2.60.220.20">
    <property type="entry name" value="putative beta-Galactosidase from caulobacter crescentus"/>
    <property type="match status" value="1"/>
</dbReference>
<evidence type="ECO:0000313" key="6">
    <source>
        <dbReference type="Proteomes" id="UP000601768"/>
    </source>
</evidence>